<proteinExistence type="predicted"/>
<evidence type="ECO:0000259" key="11">
    <source>
        <dbReference type="Pfam" id="PF00593"/>
    </source>
</evidence>
<sequence length="600" mass="64866">MTDIKTGDTVNNVESYGVRGKLEWEPRAGINFLLAADASKRIADCCAEPLRVAAASGNVTAAFTGTPVGPDNEYVNLNTVQEGSQENRGVSLEGNFDVFGGMTLTSLTAYREFRDYAIRDRDGTNAPFTGVTAQQLYSATVPGISQADAMTRLSALLLNPIERASRNGVFGESNSLELNDTFSQEFRLTSPVYEHYDFILGAFYYDSFVERDLTIAGVRSNIAGNVVFPTPTTVVVARDTAYVLADMITQVDTTNQAVFGNLNVRPFGGLTLTGGFRYLKEDLDWYHRKVTGPNGDHIGGGVGTNPAGQVAPGANVGTPAFNFRRSYSDSELIGKLSARYEFTDDLTAYASWAKGYKGEAVDADMYLTQDGFNTSPVAPETSKSWEVGFKGRFFDRRLSINVDYYNTQFEGYQTTSAGADGSGAPVLRSAGELDTSGFEGDITFYPMPGLTLSGNFLFADNQFGDLFVSGVNVKGGMPLNAPDTKYGFSGTYNFDVAGWGMMVNGNYAWTSETLFTNLADANNPNSVWLRPSYGVANLSVAASSPDDRYKVTVFVKNLFDEQYVAGLRRISGSVGGAGAVAQALPRDFHRYVGVTLTANF</sequence>
<protein>
    <submittedName>
        <fullName evidence="12">TonB-dependent receptor</fullName>
    </submittedName>
</protein>
<keyword evidence="5" id="KW-0812">Transmembrane</keyword>
<evidence type="ECO:0000256" key="6">
    <source>
        <dbReference type="ARBA" id="ARBA00023004"/>
    </source>
</evidence>
<keyword evidence="8" id="KW-0798">TonB box</keyword>
<accession>A0A975C1I1</accession>
<keyword evidence="2" id="KW-0813">Transport</keyword>
<dbReference type="InterPro" id="IPR036942">
    <property type="entry name" value="Beta-barrel_TonB_sf"/>
</dbReference>
<dbReference type="AlphaFoldDB" id="A0A975C1I1"/>
<dbReference type="Proteomes" id="UP000663918">
    <property type="component" value="Chromosome"/>
</dbReference>
<evidence type="ECO:0000313" key="13">
    <source>
        <dbReference type="Proteomes" id="UP000663918"/>
    </source>
</evidence>
<dbReference type="PANTHER" id="PTHR32552">
    <property type="entry name" value="FERRICHROME IRON RECEPTOR-RELATED"/>
    <property type="match status" value="1"/>
</dbReference>
<dbReference type="GO" id="GO:0009279">
    <property type="term" value="C:cell outer membrane"/>
    <property type="evidence" value="ECO:0007669"/>
    <property type="project" value="UniProtKB-SubCell"/>
</dbReference>
<evidence type="ECO:0000256" key="8">
    <source>
        <dbReference type="ARBA" id="ARBA00023077"/>
    </source>
</evidence>
<dbReference type="EMBL" id="CP062222">
    <property type="protein sequence ID" value="QTC89857.1"/>
    <property type="molecule type" value="Genomic_DNA"/>
</dbReference>
<evidence type="ECO:0000256" key="2">
    <source>
        <dbReference type="ARBA" id="ARBA00022448"/>
    </source>
</evidence>
<evidence type="ECO:0000256" key="4">
    <source>
        <dbReference type="ARBA" id="ARBA00022496"/>
    </source>
</evidence>
<dbReference type="GO" id="GO:0006826">
    <property type="term" value="P:iron ion transport"/>
    <property type="evidence" value="ECO:0007669"/>
    <property type="project" value="UniProtKB-KW"/>
</dbReference>
<dbReference type="Pfam" id="PF00593">
    <property type="entry name" value="TonB_dep_Rec_b-barrel"/>
    <property type="match status" value="1"/>
</dbReference>
<keyword evidence="6" id="KW-0408">Iron</keyword>
<keyword evidence="7" id="KW-0406">Ion transport</keyword>
<dbReference type="PANTHER" id="PTHR32552:SF81">
    <property type="entry name" value="TONB-DEPENDENT OUTER MEMBRANE RECEPTOR"/>
    <property type="match status" value="1"/>
</dbReference>
<evidence type="ECO:0000313" key="12">
    <source>
        <dbReference type="EMBL" id="QTC89857.1"/>
    </source>
</evidence>
<organism evidence="12 13">
    <name type="scientific">Brevundimonas goettingensis</name>
    <dbReference type="NCBI Taxonomy" id="2774190"/>
    <lineage>
        <taxon>Bacteria</taxon>
        <taxon>Pseudomonadati</taxon>
        <taxon>Pseudomonadota</taxon>
        <taxon>Alphaproteobacteria</taxon>
        <taxon>Caulobacterales</taxon>
        <taxon>Caulobacteraceae</taxon>
        <taxon>Brevundimonas</taxon>
    </lineage>
</organism>
<keyword evidence="4" id="KW-0410">Iron transport</keyword>
<evidence type="ECO:0000256" key="1">
    <source>
        <dbReference type="ARBA" id="ARBA00004571"/>
    </source>
</evidence>
<evidence type="ECO:0000256" key="9">
    <source>
        <dbReference type="ARBA" id="ARBA00023136"/>
    </source>
</evidence>
<dbReference type="InterPro" id="IPR039426">
    <property type="entry name" value="TonB-dep_rcpt-like"/>
</dbReference>
<keyword evidence="10" id="KW-0998">Cell outer membrane</keyword>
<dbReference type="KEGG" id="bgoe:IFJ75_11155"/>
<dbReference type="InterPro" id="IPR000531">
    <property type="entry name" value="Beta-barrel_TonB"/>
</dbReference>
<gene>
    <name evidence="12" type="ORF">IFJ75_11155</name>
</gene>
<dbReference type="Gene3D" id="2.40.170.20">
    <property type="entry name" value="TonB-dependent receptor, beta-barrel domain"/>
    <property type="match status" value="1"/>
</dbReference>
<name>A0A975C1I1_9CAUL</name>
<evidence type="ECO:0000256" key="7">
    <source>
        <dbReference type="ARBA" id="ARBA00023065"/>
    </source>
</evidence>
<evidence type="ECO:0000256" key="3">
    <source>
        <dbReference type="ARBA" id="ARBA00022452"/>
    </source>
</evidence>
<feature type="domain" description="TonB-dependent receptor-like beta-barrel" evidence="11">
    <location>
        <begin position="75"/>
        <end position="558"/>
    </location>
</feature>
<keyword evidence="13" id="KW-1185">Reference proteome</keyword>
<dbReference type="SUPFAM" id="SSF56935">
    <property type="entry name" value="Porins"/>
    <property type="match status" value="1"/>
</dbReference>
<keyword evidence="9" id="KW-0472">Membrane</keyword>
<evidence type="ECO:0000256" key="10">
    <source>
        <dbReference type="ARBA" id="ARBA00023237"/>
    </source>
</evidence>
<comment type="subcellular location">
    <subcellularLocation>
        <location evidence="1">Cell outer membrane</location>
        <topology evidence="1">Multi-pass membrane protein</topology>
    </subcellularLocation>
</comment>
<keyword evidence="12" id="KW-0675">Receptor</keyword>
<evidence type="ECO:0000256" key="5">
    <source>
        <dbReference type="ARBA" id="ARBA00022692"/>
    </source>
</evidence>
<reference evidence="12" key="1">
    <citation type="submission" date="2020-09" db="EMBL/GenBank/DDBJ databases">
        <title>Brevundimonas sp. LVF2 isolated from a puddle in Goettingen, Germany.</title>
        <authorList>
            <person name="Friedrich I."/>
            <person name="Klassen A."/>
            <person name="Hannes N."/>
            <person name="Schneider D."/>
            <person name="Hertel R."/>
            <person name="Daniel R."/>
        </authorList>
    </citation>
    <scope>NUCLEOTIDE SEQUENCE</scope>
    <source>
        <strain evidence="12">LVF2</strain>
    </source>
</reference>
<keyword evidence="3" id="KW-1134">Transmembrane beta strand</keyword>